<evidence type="ECO:0000256" key="6">
    <source>
        <dbReference type="ARBA" id="ARBA00023002"/>
    </source>
</evidence>
<accession>A0A0N8HK56</accession>
<dbReference type="Gene3D" id="3.30.70.2190">
    <property type="match status" value="1"/>
</dbReference>
<evidence type="ECO:0000256" key="4">
    <source>
        <dbReference type="ARBA" id="ARBA00022827"/>
    </source>
</evidence>
<dbReference type="Gene3D" id="3.30.43.10">
    <property type="entry name" value="Uridine Diphospho-n-acetylenolpyruvylglucosamine Reductase, domain 2"/>
    <property type="match status" value="1"/>
</dbReference>
<comment type="caution">
    <text evidence="10">The sequence shown here is derived from an EMBL/GenBank/DDBJ whole genome shotgun (WGS) entry which is preliminary data.</text>
</comment>
<dbReference type="AlphaFoldDB" id="A0A0N8HK56"/>
<dbReference type="Pfam" id="PF01565">
    <property type="entry name" value="FAD_binding_4"/>
    <property type="match status" value="1"/>
</dbReference>
<dbReference type="STRING" id="570156.AOG27_12670"/>
<dbReference type="InterPro" id="IPR017896">
    <property type="entry name" value="4Fe4S_Fe-S-bd"/>
</dbReference>
<dbReference type="GO" id="GO:0051536">
    <property type="term" value="F:iron-sulfur cluster binding"/>
    <property type="evidence" value="ECO:0007669"/>
    <property type="project" value="InterPro"/>
</dbReference>
<keyword evidence="3" id="KW-0285">Flavoprotein</keyword>
<evidence type="ECO:0000256" key="7">
    <source>
        <dbReference type="ARBA" id="ARBA00038897"/>
    </source>
</evidence>
<dbReference type="SUPFAM" id="SSF55103">
    <property type="entry name" value="FAD-linked oxidases, C-terminal domain"/>
    <property type="match status" value="1"/>
</dbReference>
<name>A0A0N8HK56_9GAMM</name>
<sequence>MAFTRLHAFKQQIKPFLPESALIEDYSRRYAYGTDASFYRLIPELIVLVSNQNQARQVIIAANEQQVPITFRAAGTSLSGQAITDSVLVLLCDSWSKFEIIDDAEAIRLQPSIIGARVNQVLAPFGKKIGPDPASINSCKIAGMAANNSSGMCCGVAQNSYHTVKDMTLIFADGTVLDTADSQSCNAFLQSHSLWVDELMSLVDRVKQNPDLSERIAHKYRLKNTTGYGLNALLDFSDPIEIIKHLIIGSEGTLAFIADITYHTVVEHKYKHTGFFIFDDISKVCELVQRLSEVDVAAVELLDKRALMSVSEHAIMPKEVASYPEQSAALLIELRAENAQALDVLTKVTEQLLAEFKQSQLAAIEFSADSARNAALWNIRKGTFPAVGAVRETGTTVIIEDVAFALDKLAEGVNALHRLFIKYGYDEAIIFGHALAGNLHFVFTQAFDTPEQVSRYEQFMADVANLVAVELKGSLKAEHGTGRNMAPFVATEWGDDGFAVMVALKALFDKQNILNPGVIINHDKNAHTQHLKVMPKSDDIIDTCIECGFCEVVCLSKGLSLTPRQRITLWRHRTELHNQLLTTEDLASKQKLNQKLSVIEADFKYLGIDSCAATGLCGLKCPVGINTGEFIKSLRAEQASSNKVARSLSRFASKHFAVVATGARFGLTVMQLLEKAIGSSNLRSLSKPANKLLGTPLYYSAWPRAEQPINKQFKQLQQTKKLVYMPSCASRIFAADKLADDKRPLLDVIYSLAAKAGYEVLLPHQVDSLCCGMPFASKGFNEESKNKSEQLLTELEALSNNGQYPIVFDASPCALTTLNAAQNTALKIYESADFAAQHLLPNLQVTPVNEPVMLHVTCSSKRLGKEQSLVSLAKACSNEVIIPADIECCGFAGDKGFNLPELNGNALKTLKQHVPKNCSRGVSNSRSCEIGLTEHSGISYQSILYLLDKQSHAIKQA</sequence>
<evidence type="ECO:0000256" key="5">
    <source>
        <dbReference type="ARBA" id="ARBA00022946"/>
    </source>
</evidence>
<evidence type="ECO:0000259" key="8">
    <source>
        <dbReference type="PROSITE" id="PS51379"/>
    </source>
</evidence>
<reference evidence="10 11" key="1">
    <citation type="submission" date="2015-09" db="EMBL/GenBank/DDBJ databases">
        <title>Draft Genome Sequence of Pseudoalteromonas lipolytica UCD-48B.</title>
        <authorList>
            <person name="Krusor M."/>
            <person name="Coil D.A."/>
            <person name="Lang J.M."/>
            <person name="Eisen J.A."/>
            <person name="Alexiev A."/>
        </authorList>
    </citation>
    <scope>NUCLEOTIDE SEQUENCE [LARGE SCALE GENOMIC DNA]</scope>
    <source>
        <strain evidence="10 11">UCD-48B</strain>
    </source>
</reference>
<dbReference type="InterPro" id="IPR016169">
    <property type="entry name" value="FAD-bd_PCMH_sub2"/>
</dbReference>
<dbReference type="InterPro" id="IPR009051">
    <property type="entry name" value="Helical_ferredxn"/>
</dbReference>
<evidence type="ECO:0000313" key="10">
    <source>
        <dbReference type="EMBL" id="KPM82944.1"/>
    </source>
</evidence>
<dbReference type="Gene3D" id="1.10.1060.10">
    <property type="entry name" value="Alpha-helical ferredoxin"/>
    <property type="match status" value="1"/>
</dbReference>
<dbReference type="InterPro" id="IPR016171">
    <property type="entry name" value="Vanillyl_alc_oxidase_C-sub2"/>
</dbReference>
<keyword evidence="5" id="KW-0809">Transit peptide</keyword>
<feature type="domain" description="4Fe-4S ferredoxin-type" evidence="8">
    <location>
        <begin position="533"/>
        <end position="564"/>
    </location>
</feature>
<dbReference type="GO" id="GO:0071949">
    <property type="term" value="F:FAD binding"/>
    <property type="evidence" value="ECO:0007669"/>
    <property type="project" value="InterPro"/>
</dbReference>
<dbReference type="Pfam" id="PF02913">
    <property type="entry name" value="FAD-oxidase_C"/>
    <property type="match status" value="1"/>
</dbReference>
<dbReference type="SUPFAM" id="SSF46548">
    <property type="entry name" value="alpha-helical ferredoxin"/>
    <property type="match status" value="1"/>
</dbReference>
<dbReference type="Gene3D" id="3.30.70.2740">
    <property type="match status" value="1"/>
</dbReference>
<evidence type="ECO:0000256" key="3">
    <source>
        <dbReference type="ARBA" id="ARBA00022630"/>
    </source>
</evidence>
<evidence type="ECO:0000256" key="1">
    <source>
        <dbReference type="ARBA" id="ARBA00001974"/>
    </source>
</evidence>
<comment type="cofactor">
    <cofactor evidence="1">
        <name>FAD</name>
        <dbReference type="ChEBI" id="CHEBI:57692"/>
    </cofactor>
</comment>
<dbReference type="InterPro" id="IPR006094">
    <property type="entry name" value="Oxid_FAD_bind_N"/>
</dbReference>
<dbReference type="SUPFAM" id="SSF56176">
    <property type="entry name" value="FAD-binding/transporter-associated domain-like"/>
    <property type="match status" value="1"/>
</dbReference>
<evidence type="ECO:0000259" key="9">
    <source>
        <dbReference type="PROSITE" id="PS51387"/>
    </source>
</evidence>
<dbReference type="GO" id="GO:1903457">
    <property type="term" value="P:lactate catabolic process"/>
    <property type="evidence" value="ECO:0007669"/>
    <property type="project" value="TreeGrafter"/>
</dbReference>
<dbReference type="PATRIC" id="fig|570156.3.peg.3631"/>
<dbReference type="InterPro" id="IPR016164">
    <property type="entry name" value="FAD-linked_Oxase-like_C"/>
</dbReference>
<dbReference type="InterPro" id="IPR016167">
    <property type="entry name" value="FAD-bd_PCMH_sub1"/>
</dbReference>
<keyword evidence="6" id="KW-0560">Oxidoreductase</keyword>
<dbReference type="GO" id="GO:0004458">
    <property type="term" value="F:D-lactate dehydrogenase (cytochrome) activity"/>
    <property type="evidence" value="ECO:0007669"/>
    <property type="project" value="UniProtKB-EC"/>
</dbReference>
<dbReference type="GO" id="GO:0008720">
    <property type="term" value="F:D-lactate dehydrogenase (NAD+) activity"/>
    <property type="evidence" value="ECO:0007669"/>
    <property type="project" value="TreeGrafter"/>
</dbReference>
<proteinExistence type="inferred from homology"/>
<dbReference type="Gene3D" id="1.10.45.10">
    <property type="entry name" value="Vanillyl-alcohol Oxidase, Chain A, domain 4"/>
    <property type="match status" value="1"/>
</dbReference>
<dbReference type="Pfam" id="PF13183">
    <property type="entry name" value="Fer4_8"/>
    <property type="match status" value="1"/>
</dbReference>
<dbReference type="RefSeq" id="WP_054553391.1">
    <property type="nucleotide sequence ID" value="NZ_LJTC01000008.1"/>
</dbReference>
<dbReference type="Gene3D" id="3.30.465.10">
    <property type="match status" value="1"/>
</dbReference>
<comment type="similarity">
    <text evidence="2">Belongs to the FAD-binding oxidoreductase/transferase type 4 family.</text>
</comment>
<dbReference type="InterPro" id="IPR036318">
    <property type="entry name" value="FAD-bd_PCMH-like_sf"/>
</dbReference>
<evidence type="ECO:0000256" key="2">
    <source>
        <dbReference type="ARBA" id="ARBA00008000"/>
    </source>
</evidence>
<feature type="domain" description="FAD-binding PCMH-type" evidence="9">
    <location>
        <begin position="39"/>
        <end position="267"/>
    </location>
</feature>
<evidence type="ECO:0000313" key="11">
    <source>
        <dbReference type="Proteomes" id="UP000050378"/>
    </source>
</evidence>
<dbReference type="InterPro" id="IPR004113">
    <property type="entry name" value="FAD-bd_oxidored_4_C"/>
</dbReference>
<gene>
    <name evidence="10" type="ORF">AOG27_12670</name>
</gene>
<keyword evidence="4" id="KW-0274">FAD</keyword>
<dbReference type="PANTHER" id="PTHR11748">
    <property type="entry name" value="D-LACTATE DEHYDROGENASE"/>
    <property type="match status" value="1"/>
</dbReference>
<organism evidence="10 11">
    <name type="scientific">Pseudoalteromonas lipolytica</name>
    <dbReference type="NCBI Taxonomy" id="570156"/>
    <lineage>
        <taxon>Bacteria</taxon>
        <taxon>Pseudomonadati</taxon>
        <taxon>Pseudomonadota</taxon>
        <taxon>Gammaproteobacteria</taxon>
        <taxon>Alteromonadales</taxon>
        <taxon>Pseudoalteromonadaceae</taxon>
        <taxon>Pseudoalteromonas</taxon>
    </lineage>
</organism>
<dbReference type="PROSITE" id="PS51379">
    <property type="entry name" value="4FE4S_FER_2"/>
    <property type="match status" value="1"/>
</dbReference>
<dbReference type="Proteomes" id="UP000050378">
    <property type="component" value="Unassembled WGS sequence"/>
</dbReference>
<dbReference type="PANTHER" id="PTHR11748:SF111">
    <property type="entry name" value="D-LACTATE DEHYDROGENASE, MITOCHONDRIAL-RELATED"/>
    <property type="match status" value="1"/>
</dbReference>
<dbReference type="EC" id="1.1.2.4" evidence="7"/>
<dbReference type="OrthoDB" id="9811557at2"/>
<dbReference type="PROSITE" id="PS51387">
    <property type="entry name" value="FAD_PCMH"/>
    <property type="match status" value="1"/>
</dbReference>
<protein>
    <recommendedName>
        <fullName evidence="7">D-lactate dehydrogenase (cytochrome)</fullName>
        <ecNumber evidence="7">1.1.2.4</ecNumber>
    </recommendedName>
</protein>
<dbReference type="EMBL" id="LJTC01000008">
    <property type="protein sequence ID" value="KPM82944.1"/>
    <property type="molecule type" value="Genomic_DNA"/>
</dbReference>
<dbReference type="InterPro" id="IPR016166">
    <property type="entry name" value="FAD-bd_PCMH"/>
</dbReference>